<evidence type="ECO:0000256" key="3">
    <source>
        <dbReference type="ARBA" id="ARBA00022833"/>
    </source>
</evidence>
<dbReference type="PANTHER" id="PTHR38777">
    <property type="entry name" value="FELS-2 PROPHAGE PROTEIN"/>
    <property type="match status" value="1"/>
</dbReference>
<organism evidence="6">
    <name type="scientific">Pseudomonas putida</name>
    <name type="common">Arthrobacter siderocapsulatus</name>
    <dbReference type="NCBI Taxonomy" id="303"/>
    <lineage>
        <taxon>Bacteria</taxon>
        <taxon>Pseudomonadati</taxon>
        <taxon>Pseudomonadota</taxon>
        <taxon>Gammaproteobacteria</taxon>
        <taxon>Pseudomonadales</taxon>
        <taxon>Pseudomonadaceae</taxon>
        <taxon>Pseudomonas</taxon>
    </lineage>
</organism>
<keyword evidence="3" id="KW-0862">Zinc</keyword>
<dbReference type="GO" id="GO:1900378">
    <property type="term" value="P:positive regulation of secondary metabolite biosynthetic process"/>
    <property type="evidence" value="ECO:0007669"/>
    <property type="project" value="TreeGrafter"/>
</dbReference>
<dbReference type="InterPro" id="IPR012783">
    <property type="entry name" value="Znf_C4_TraR"/>
</dbReference>
<dbReference type="NCBIfam" id="TIGR02419">
    <property type="entry name" value="C4_traR_proteo"/>
    <property type="match status" value="1"/>
</dbReference>
<dbReference type="Gene3D" id="1.20.120.910">
    <property type="entry name" value="DksA, coiled-coil domain"/>
    <property type="match status" value="1"/>
</dbReference>
<dbReference type="PROSITE" id="PS51128">
    <property type="entry name" value="ZF_DKSA_2"/>
    <property type="match status" value="1"/>
</dbReference>
<evidence type="ECO:0000313" key="6">
    <source>
        <dbReference type="EMBL" id="ANY90441.1"/>
    </source>
</evidence>
<reference evidence="6" key="1">
    <citation type="submission" date="2016-07" db="EMBL/GenBank/DDBJ databases">
        <title>New class B carbapenemase carried by novel plasmid in Pseudomonas putida enviromental strain in eastern Amazonia.</title>
        <authorList>
            <person name="Souza C.O."/>
            <person name="Lima K.V."/>
            <person name="Brasiliense D.M."/>
            <person name="Perez-Chaparro P.J."/>
            <person name="Mamizuka E.M."/>
            <person name="Lima M.O."/>
            <person name="Lima L.N."/>
            <person name="McCulloch J.A."/>
        </authorList>
    </citation>
    <scope>NUCLEOTIDE SEQUENCE [LARGE SCALE GENOMIC DNA]</scope>
    <source>
        <strain evidence="6">IEC33019</strain>
    </source>
</reference>
<evidence type="ECO:0000256" key="2">
    <source>
        <dbReference type="ARBA" id="ARBA00022771"/>
    </source>
</evidence>
<dbReference type="PANTHER" id="PTHR38777:SF1">
    <property type="entry name" value="DNAK SUPPRESSOR PROTEIN"/>
    <property type="match status" value="1"/>
</dbReference>
<proteinExistence type="predicted"/>
<dbReference type="AlphaFoldDB" id="A0A1B2FE10"/>
<keyword evidence="1" id="KW-0479">Metal-binding</keyword>
<evidence type="ECO:0000259" key="5">
    <source>
        <dbReference type="Pfam" id="PF01258"/>
    </source>
</evidence>
<gene>
    <name evidence="6" type="ORF">IEC33019_4959</name>
</gene>
<comment type="caution">
    <text evidence="4">Lacks conserved residue(s) required for the propagation of feature annotation.</text>
</comment>
<evidence type="ECO:0000256" key="4">
    <source>
        <dbReference type="PROSITE-ProRule" id="PRU00510"/>
    </source>
</evidence>
<evidence type="ECO:0000256" key="1">
    <source>
        <dbReference type="ARBA" id="ARBA00022723"/>
    </source>
</evidence>
<name>A0A1B2FE10_PSEPU</name>
<dbReference type="Pfam" id="PF01258">
    <property type="entry name" value="zf-dskA_traR"/>
    <property type="match status" value="1"/>
</dbReference>
<protein>
    <recommendedName>
        <fullName evidence="5">Zinc finger DksA/TraR C4-type domain-containing protein</fullName>
    </recommendedName>
</protein>
<feature type="domain" description="Zinc finger DksA/TraR C4-type" evidence="5">
    <location>
        <begin position="36"/>
        <end position="68"/>
    </location>
</feature>
<dbReference type="EMBL" id="CP016634">
    <property type="protein sequence ID" value="ANY90441.1"/>
    <property type="molecule type" value="Genomic_DNA"/>
</dbReference>
<sequence length="72" mass="7985">MVCPFDRAQALEQRQRDQALTAALARARARSNAPSLTHCEDCDDEIPEARRAFGGITRCVPCQSIVEKGVQR</sequence>
<dbReference type="GO" id="GO:0008270">
    <property type="term" value="F:zinc ion binding"/>
    <property type="evidence" value="ECO:0007669"/>
    <property type="project" value="UniProtKB-KW"/>
</dbReference>
<dbReference type="RefSeq" id="WP_099594032.1">
    <property type="nucleotide sequence ID" value="NZ_CP016634.1"/>
</dbReference>
<accession>A0A1B2FE10</accession>
<dbReference type="InterPro" id="IPR000962">
    <property type="entry name" value="Znf_DskA_TraR"/>
</dbReference>
<keyword evidence="2" id="KW-0863">Zinc-finger</keyword>